<keyword evidence="3 12" id="KW-0547">Nucleotide-binding</keyword>
<evidence type="ECO:0000313" key="15">
    <source>
        <dbReference type="Proteomes" id="UP000694388"/>
    </source>
</evidence>
<dbReference type="GO" id="GO:0016787">
    <property type="term" value="F:hydrolase activity"/>
    <property type="evidence" value="ECO:0007669"/>
    <property type="project" value="UniProtKB-KW"/>
</dbReference>
<keyword evidence="8 12" id="KW-0238">DNA-binding</keyword>
<dbReference type="GO" id="GO:0003690">
    <property type="term" value="F:double-stranded DNA binding"/>
    <property type="evidence" value="ECO:0007669"/>
    <property type="project" value="TreeGrafter"/>
</dbReference>
<dbReference type="Gene3D" id="1.10.1600.10">
    <property type="match status" value="1"/>
</dbReference>
<dbReference type="GO" id="GO:0005524">
    <property type="term" value="F:ATP binding"/>
    <property type="evidence" value="ECO:0007669"/>
    <property type="project" value="UniProtKB-UniRule"/>
</dbReference>
<proteinExistence type="inferred from homology"/>
<dbReference type="Gene3D" id="1.25.40.240">
    <property type="entry name" value="Ku, C-terminal domain"/>
    <property type="match status" value="1"/>
</dbReference>
<dbReference type="GO" id="GO:0042162">
    <property type="term" value="F:telomeric DNA binding"/>
    <property type="evidence" value="ECO:0007669"/>
    <property type="project" value="InterPro"/>
</dbReference>
<dbReference type="InterPro" id="IPR024193">
    <property type="entry name" value="Ku80"/>
</dbReference>
<dbReference type="InterPro" id="IPR014893">
    <property type="entry name" value="Ku_PK_bind"/>
</dbReference>
<dbReference type="SUPFAM" id="SSF53300">
    <property type="entry name" value="vWA-like"/>
    <property type="match status" value="1"/>
</dbReference>
<dbReference type="Ensembl" id="ENSEBUT00000026121.1">
    <property type="protein sequence ID" value="ENSEBUP00000025545.1"/>
    <property type="gene ID" value="ENSEBUG00000015732.1"/>
</dbReference>
<dbReference type="InterPro" id="IPR036494">
    <property type="entry name" value="Ku_C_sf"/>
</dbReference>
<evidence type="ECO:0000256" key="1">
    <source>
        <dbReference type="ARBA" id="ARBA00004123"/>
    </source>
</evidence>
<reference evidence="14" key="1">
    <citation type="submission" date="2025-08" db="UniProtKB">
        <authorList>
            <consortium name="Ensembl"/>
        </authorList>
    </citation>
    <scope>IDENTIFICATION</scope>
</reference>
<organism evidence="14 15">
    <name type="scientific">Eptatretus burgeri</name>
    <name type="common">Inshore hagfish</name>
    <dbReference type="NCBI Taxonomy" id="7764"/>
    <lineage>
        <taxon>Eukaryota</taxon>
        <taxon>Metazoa</taxon>
        <taxon>Chordata</taxon>
        <taxon>Craniata</taxon>
        <taxon>Vertebrata</taxon>
        <taxon>Cyclostomata</taxon>
        <taxon>Myxini</taxon>
        <taxon>Myxiniformes</taxon>
        <taxon>Myxinidae</taxon>
        <taxon>Eptatretinae</taxon>
        <taxon>Eptatretus</taxon>
    </lineage>
</organism>
<dbReference type="InterPro" id="IPR016194">
    <property type="entry name" value="SPOC-like_C_dom_sf"/>
</dbReference>
<evidence type="ECO:0000256" key="2">
    <source>
        <dbReference type="ARBA" id="ARBA00007726"/>
    </source>
</evidence>
<dbReference type="Pfam" id="PF03731">
    <property type="entry name" value="Ku_N"/>
    <property type="match status" value="1"/>
</dbReference>
<name>A0A8C4R9M9_EPTBU</name>
<dbReference type="GO" id="GO:0043564">
    <property type="term" value="C:Ku70:Ku80 complex"/>
    <property type="evidence" value="ECO:0007669"/>
    <property type="project" value="InterPro"/>
</dbReference>
<reference evidence="14" key="2">
    <citation type="submission" date="2025-09" db="UniProtKB">
        <authorList>
            <consortium name="Ensembl"/>
        </authorList>
    </citation>
    <scope>IDENTIFICATION</scope>
</reference>
<evidence type="ECO:0000256" key="10">
    <source>
        <dbReference type="ARBA" id="ARBA00023204"/>
    </source>
</evidence>
<sequence length="650" mass="74319">MGHGSLQEESHIELAKKVITLFVQRKVFAESKDEVALVLFGCEETRNLLAEEGDGYRHVVVQQPLQLADFALLEYVQSLRSSTLQADFLDALVVSMDVLQRSSGKKFEKMCICMLSDLSSPADTDNLDIIVANLNKLGITLQFFLPFPLDKVGNQGDGKESYAVTPQQKEGLNVIQQILQDSDGLDSLDEVYSFRYVLEQLAFFKKLEKRPYPWQCCLTIGSNYSIPISAYKVVTEQTPRKTWTTVDAESELANDVKREQVYCLDDEDETEVKKDGLIQGYRYGRDIIPFAVADEQQLKYKTDGKCFSVLGFSTAAQIRRHHYLGNQVLQIAPRKDDECLMFIQLPFAEDVRDCSFPSMRNSKKFTPTDEQLKAVDTLIDTMKLVEDDDENDDLFPVSTKTNPRFQRLFQCLQHKAFYPKKPLPPIMPRVLEMLEPPTKVIDASIPALKLLTKLFPLKPIIKCKEANRGQDVLQESDIPKRPLKKARLDNDWDKFNLEMLAEGDVTKVGTVEPAKDFCILVRQKELFTFQEVAQQLEGCVLRFLELDNSLYYAKTLDCLKAYRDEARKEKEHALYNAFLQNMKNSVKQKSLQDFWKLLVQDRISLLSKAEVQGSCVTMQESEEFLNLGEEPAEFKEEWAADDVDDLLDAM</sequence>
<evidence type="ECO:0000259" key="13">
    <source>
        <dbReference type="SMART" id="SM00559"/>
    </source>
</evidence>
<accession>A0A8C4R9M9</accession>
<keyword evidence="7 12" id="KW-0067">ATP-binding</keyword>
<dbReference type="SUPFAM" id="SSF101420">
    <property type="entry name" value="C-terminal domain of Ku80"/>
    <property type="match status" value="1"/>
</dbReference>
<keyword evidence="15" id="KW-1185">Reference proteome</keyword>
<evidence type="ECO:0000256" key="6">
    <source>
        <dbReference type="ARBA" id="ARBA00022806"/>
    </source>
</evidence>
<dbReference type="InterPro" id="IPR006164">
    <property type="entry name" value="DNA_bd_Ku70/Ku80"/>
</dbReference>
<protein>
    <recommendedName>
        <fullName evidence="12">X-ray repair cross-complementing protein 5</fullName>
        <ecNumber evidence="12">3.6.4.-</ecNumber>
    </recommendedName>
</protein>
<dbReference type="GeneTree" id="ENSGT00940000153239"/>
<evidence type="ECO:0000256" key="11">
    <source>
        <dbReference type="ARBA" id="ARBA00023242"/>
    </source>
</evidence>
<dbReference type="EC" id="3.6.4.-" evidence="12"/>
<dbReference type="PIRSF" id="PIRSF016570">
    <property type="entry name" value="Ku80"/>
    <property type="match status" value="1"/>
</dbReference>
<keyword evidence="10 12" id="KW-0234">DNA repair</keyword>
<dbReference type="GO" id="GO:0003684">
    <property type="term" value="F:damaged DNA binding"/>
    <property type="evidence" value="ECO:0007669"/>
    <property type="project" value="InterPro"/>
</dbReference>
<evidence type="ECO:0000256" key="3">
    <source>
        <dbReference type="ARBA" id="ARBA00022741"/>
    </source>
</evidence>
<keyword evidence="6 12" id="KW-0347">Helicase</keyword>
<dbReference type="Gene3D" id="2.40.290.10">
    <property type="match status" value="2"/>
</dbReference>
<evidence type="ECO:0000256" key="7">
    <source>
        <dbReference type="ARBA" id="ARBA00022840"/>
    </source>
</evidence>
<keyword evidence="9 12" id="KW-0233">DNA recombination</keyword>
<evidence type="ECO:0000256" key="9">
    <source>
        <dbReference type="ARBA" id="ARBA00023172"/>
    </source>
</evidence>
<feature type="domain" description="Ku" evidence="13">
    <location>
        <begin position="269"/>
        <end position="362"/>
    </location>
</feature>
<dbReference type="SUPFAM" id="SSF100939">
    <property type="entry name" value="SPOC domain-like"/>
    <property type="match status" value="1"/>
</dbReference>
<dbReference type="AlphaFoldDB" id="A0A8C4R9M9"/>
<dbReference type="InterPro" id="IPR036465">
    <property type="entry name" value="vWFA_dom_sf"/>
</dbReference>
<comment type="similarity">
    <text evidence="2 12">Belongs to the ku80 family.</text>
</comment>
<keyword evidence="5 12" id="KW-0378">Hydrolase</keyword>
<evidence type="ECO:0000256" key="8">
    <source>
        <dbReference type="ARBA" id="ARBA00023125"/>
    </source>
</evidence>
<keyword evidence="4 12" id="KW-0227">DNA damage</keyword>
<keyword evidence="11 12" id="KW-0539">Nucleus</keyword>
<dbReference type="Gene3D" id="3.40.50.410">
    <property type="entry name" value="von Willebrand factor, type A domain"/>
    <property type="match status" value="1"/>
</dbReference>
<dbReference type="GO" id="GO:0004386">
    <property type="term" value="F:helicase activity"/>
    <property type="evidence" value="ECO:0007669"/>
    <property type="project" value="UniProtKB-KW"/>
</dbReference>
<comment type="subcellular location">
    <subcellularLocation>
        <location evidence="1 12">Nucleus</location>
    </subcellularLocation>
</comment>
<dbReference type="CDD" id="cd00873">
    <property type="entry name" value="KU80"/>
    <property type="match status" value="1"/>
</dbReference>
<dbReference type="Pfam" id="PF08785">
    <property type="entry name" value="Ku_PK_bind"/>
    <property type="match status" value="1"/>
</dbReference>
<dbReference type="PANTHER" id="PTHR12604">
    <property type="entry name" value="KU AUTOANTIGEN DNA HELICASE"/>
    <property type="match status" value="1"/>
</dbReference>
<dbReference type="GO" id="GO:0006303">
    <property type="term" value="P:double-strand break repair via nonhomologous end joining"/>
    <property type="evidence" value="ECO:0007669"/>
    <property type="project" value="InterPro"/>
</dbReference>
<dbReference type="GO" id="GO:0000723">
    <property type="term" value="P:telomere maintenance"/>
    <property type="evidence" value="ECO:0007669"/>
    <property type="project" value="InterPro"/>
</dbReference>
<dbReference type="InterPro" id="IPR005161">
    <property type="entry name" value="Ku_N"/>
</dbReference>
<comment type="function">
    <text evidence="12">Single-stranded DNA-dependent ATP-dependent helicase.</text>
</comment>
<dbReference type="Pfam" id="PF02735">
    <property type="entry name" value="Ku"/>
    <property type="match status" value="1"/>
</dbReference>
<evidence type="ECO:0000256" key="5">
    <source>
        <dbReference type="ARBA" id="ARBA00022801"/>
    </source>
</evidence>
<dbReference type="GO" id="GO:0006310">
    <property type="term" value="P:DNA recombination"/>
    <property type="evidence" value="ECO:0007669"/>
    <property type="project" value="UniProtKB-KW"/>
</dbReference>
<dbReference type="Proteomes" id="UP000694388">
    <property type="component" value="Unplaced"/>
</dbReference>
<dbReference type="SMART" id="SM00559">
    <property type="entry name" value="Ku78"/>
    <property type="match status" value="1"/>
</dbReference>
<evidence type="ECO:0000256" key="12">
    <source>
        <dbReference type="PIRNR" id="PIRNR016570"/>
    </source>
</evidence>
<evidence type="ECO:0000313" key="14">
    <source>
        <dbReference type="Ensembl" id="ENSEBUP00000025545.1"/>
    </source>
</evidence>
<dbReference type="PANTHER" id="PTHR12604:SF4">
    <property type="entry name" value="X-RAY REPAIR CROSS-COMPLEMENTING PROTEIN 5"/>
    <property type="match status" value="1"/>
</dbReference>
<evidence type="ECO:0000256" key="4">
    <source>
        <dbReference type="ARBA" id="ARBA00022763"/>
    </source>
</evidence>
<dbReference type="FunFam" id="1.10.1600.10:FF:000002">
    <property type="entry name" value="X-ray repair cross-complementing protein 5"/>
    <property type="match status" value="1"/>
</dbReference>